<dbReference type="GO" id="GO:0003964">
    <property type="term" value="F:RNA-directed DNA polymerase activity"/>
    <property type="evidence" value="ECO:0007669"/>
    <property type="project" value="UniProtKB-KW"/>
</dbReference>
<dbReference type="SUPFAM" id="SSF56672">
    <property type="entry name" value="DNA/RNA polymerases"/>
    <property type="match status" value="1"/>
</dbReference>
<dbReference type="PROSITE" id="PS50878">
    <property type="entry name" value="RT_POL"/>
    <property type="match status" value="1"/>
</dbReference>
<dbReference type="EMBL" id="CP095353">
    <property type="protein sequence ID" value="XAG70633.1"/>
    <property type="molecule type" value="Genomic_DNA"/>
</dbReference>
<dbReference type="Pfam" id="PF00078">
    <property type="entry name" value="RVT_1"/>
    <property type="match status" value="1"/>
</dbReference>
<dbReference type="InterPro" id="IPR000477">
    <property type="entry name" value="RT_dom"/>
</dbReference>
<dbReference type="InterPro" id="IPR051083">
    <property type="entry name" value="GrpII_Intron_Splice-Mob/Def"/>
</dbReference>
<dbReference type="PANTHER" id="PTHR34047:SF8">
    <property type="entry name" value="PROTEIN YKFC"/>
    <property type="match status" value="1"/>
</dbReference>
<dbReference type="CDD" id="cd01646">
    <property type="entry name" value="RT_Bac_retron_I"/>
    <property type="match status" value="1"/>
</dbReference>
<evidence type="ECO:0000313" key="2">
    <source>
        <dbReference type="EMBL" id="XAG70633.1"/>
    </source>
</evidence>
<name>A0AAU6UBU9_UNCXX</name>
<keyword evidence="2" id="KW-0548">Nucleotidyltransferase</keyword>
<dbReference type="InterPro" id="IPR043502">
    <property type="entry name" value="DNA/RNA_pol_sf"/>
</dbReference>
<sequence length="344" mass="39560">MTSTVQGLPGINRYPRWSPEQAWQLAYDWVCLRRRNYPANADIWHLRFHWATLGPTLWALVQQGRYRLHPMQVLGEHALWGAADALVLKWLALMSAPWLDLHPACEHGLGGGVRASRTRLHHALREGHQRQVMRTDIRGYYQHIDKQQVWQQVVSQLPGQPLHALWWQFLHYSVENGGEFHTPTQGIPRGCALSPLIGAALLTPLDRAMTQQMAKEGGYYARYMDDILVLAPKRWPLRRAIATVNRYLAAGGFAQHPDKTMIGPLTRGFDWLGGWFTEQGWAGIAPRALQRYRTKSLRLYEQALHQGLGDTGAKARVRRYRLRFNAFWPATRRESPHDPCPHTR</sequence>
<accession>A0AAU6UBU9</accession>
<dbReference type="PANTHER" id="PTHR34047">
    <property type="entry name" value="NUCLEAR INTRON MATURASE 1, MITOCHONDRIAL-RELATED"/>
    <property type="match status" value="1"/>
</dbReference>
<keyword evidence="2" id="KW-0808">Transferase</keyword>
<keyword evidence="2" id="KW-0695">RNA-directed DNA polymerase</keyword>
<organism evidence="2">
    <name type="scientific">bacterium 19CA06SA08-2</name>
    <dbReference type="NCBI Taxonomy" id="2920658"/>
    <lineage>
        <taxon>Bacteria</taxon>
    </lineage>
</organism>
<dbReference type="AlphaFoldDB" id="A0AAU6UBU9"/>
<evidence type="ECO:0000259" key="1">
    <source>
        <dbReference type="PROSITE" id="PS50878"/>
    </source>
</evidence>
<reference evidence="2" key="1">
    <citation type="submission" date="2022-03" db="EMBL/GenBank/DDBJ databases">
        <title>Sea Food Isolates.</title>
        <authorList>
            <person name="Li c."/>
        </authorList>
    </citation>
    <scope>NUCLEOTIDE SEQUENCE</scope>
    <source>
        <strain evidence="2">19CA06SA08-2</strain>
    </source>
</reference>
<proteinExistence type="predicted"/>
<protein>
    <submittedName>
        <fullName evidence="2">RNA-directed DNA polymerase</fullName>
    </submittedName>
</protein>
<feature type="domain" description="Reverse transcriptase" evidence="1">
    <location>
        <begin position="1"/>
        <end position="276"/>
    </location>
</feature>
<gene>
    <name evidence="2" type="ORF">MRM75_06630</name>
</gene>